<dbReference type="Pfam" id="PF00072">
    <property type="entry name" value="Response_reg"/>
    <property type="match status" value="1"/>
</dbReference>
<keyword evidence="1 5" id="KW-0238">DNA-binding</keyword>
<dbReference type="SUPFAM" id="SSF52172">
    <property type="entry name" value="CheY-like"/>
    <property type="match status" value="1"/>
</dbReference>
<feature type="modified residue" description="4-aspartylphosphate" evidence="2">
    <location>
        <position position="55"/>
    </location>
</feature>
<dbReference type="AlphaFoldDB" id="A0AAU7DMB6"/>
<dbReference type="PROSITE" id="PS50930">
    <property type="entry name" value="HTH_LYTTR"/>
    <property type="match status" value="1"/>
</dbReference>
<feature type="domain" description="Response regulatory" evidence="3">
    <location>
        <begin position="4"/>
        <end position="127"/>
    </location>
</feature>
<dbReference type="PANTHER" id="PTHR48111:SF69">
    <property type="entry name" value="RESPONSE REGULATOR RECEIVER"/>
    <property type="match status" value="1"/>
</dbReference>
<evidence type="ECO:0000256" key="2">
    <source>
        <dbReference type="PROSITE-ProRule" id="PRU00169"/>
    </source>
</evidence>
<name>A0AAU7DMB6_9BACT</name>
<dbReference type="Gene3D" id="2.40.50.40">
    <property type="match status" value="1"/>
</dbReference>
<dbReference type="GO" id="GO:0000156">
    <property type="term" value="F:phosphorelay response regulator activity"/>
    <property type="evidence" value="ECO:0007669"/>
    <property type="project" value="TreeGrafter"/>
</dbReference>
<dbReference type="InterPro" id="IPR011006">
    <property type="entry name" value="CheY-like_superfamily"/>
</dbReference>
<proteinExistence type="predicted"/>
<evidence type="ECO:0000313" key="5">
    <source>
        <dbReference type="EMBL" id="XBH18178.1"/>
    </source>
</evidence>
<dbReference type="SMART" id="SM00448">
    <property type="entry name" value="REC"/>
    <property type="match status" value="1"/>
</dbReference>
<sequence>MTISALIIDDEQLARDELAYLLESAKDVEVVAQGANGIEAVELIEEHHPDLVFLDVQMPGLDGFAVIQRVMDRHRKQKDGNGWHLPQFVFATAYDQYAVRAFDVNAVDYLLKPFDRVRVDKALERARGRMTTVGASGSTGDSPIESQLDALLNLLKSPQGAGRGTQPTKLIVQAGSRLLLVDQTEICFAEIEEGVIRVVTQQFEGQSKCRTIEELLDQLDPMVFWRAHRSFVVNINQIREVVPWFKSTYQLRMNDKKQTEIPVSRAQTRRLRELFNL</sequence>
<dbReference type="CDD" id="cd17532">
    <property type="entry name" value="REC_LytTR_AlgR-like"/>
    <property type="match status" value="1"/>
</dbReference>
<organism evidence="5">
    <name type="scientific">Telmatobacter sp. DSM 110680</name>
    <dbReference type="NCBI Taxonomy" id="3036704"/>
    <lineage>
        <taxon>Bacteria</taxon>
        <taxon>Pseudomonadati</taxon>
        <taxon>Acidobacteriota</taxon>
        <taxon>Terriglobia</taxon>
        <taxon>Terriglobales</taxon>
        <taxon>Acidobacteriaceae</taxon>
        <taxon>Telmatobacter</taxon>
    </lineage>
</organism>
<dbReference type="GO" id="GO:0032993">
    <property type="term" value="C:protein-DNA complex"/>
    <property type="evidence" value="ECO:0007669"/>
    <property type="project" value="TreeGrafter"/>
</dbReference>
<dbReference type="RefSeq" id="WP_348263401.1">
    <property type="nucleotide sequence ID" value="NZ_CP121196.1"/>
</dbReference>
<dbReference type="Gene3D" id="2.20.25.10">
    <property type="match status" value="1"/>
</dbReference>
<evidence type="ECO:0000259" key="4">
    <source>
        <dbReference type="PROSITE" id="PS50930"/>
    </source>
</evidence>
<protein>
    <submittedName>
        <fullName evidence="5">LytTR family DNA-binding domain-containing protein</fullName>
    </submittedName>
</protein>
<dbReference type="InterPro" id="IPR039420">
    <property type="entry name" value="WalR-like"/>
</dbReference>
<reference evidence="5" key="1">
    <citation type="submission" date="2023-03" db="EMBL/GenBank/DDBJ databases">
        <title>Edaphobacter sp.</title>
        <authorList>
            <person name="Huber K.J."/>
            <person name="Papendorf J."/>
            <person name="Pilke C."/>
            <person name="Bunk B."/>
            <person name="Sproeer C."/>
            <person name="Pester M."/>
        </authorList>
    </citation>
    <scope>NUCLEOTIDE SEQUENCE</scope>
    <source>
        <strain evidence="5">DSM 110680</strain>
    </source>
</reference>
<dbReference type="PROSITE" id="PS50110">
    <property type="entry name" value="RESPONSE_REGULATORY"/>
    <property type="match status" value="1"/>
</dbReference>
<dbReference type="InterPro" id="IPR007492">
    <property type="entry name" value="LytTR_DNA-bd_dom"/>
</dbReference>
<dbReference type="GO" id="GO:0000976">
    <property type="term" value="F:transcription cis-regulatory region binding"/>
    <property type="evidence" value="ECO:0007669"/>
    <property type="project" value="TreeGrafter"/>
</dbReference>
<dbReference type="SMART" id="SM00850">
    <property type="entry name" value="LytTR"/>
    <property type="match status" value="1"/>
</dbReference>
<dbReference type="Pfam" id="PF04397">
    <property type="entry name" value="LytTR"/>
    <property type="match status" value="1"/>
</dbReference>
<dbReference type="EMBL" id="CP121196">
    <property type="protein sequence ID" value="XBH18178.1"/>
    <property type="molecule type" value="Genomic_DNA"/>
</dbReference>
<dbReference type="GO" id="GO:0006355">
    <property type="term" value="P:regulation of DNA-templated transcription"/>
    <property type="evidence" value="ECO:0007669"/>
    <property type="project" value="TreeGrafter"/>
</dbReference>
<accession>A0AAU7DMB6</accession>
<dbReference type="InterPro" id="IPR001789">
    <property type="entry name" value="Sig_transdc_resp-reg_receiver"/>
</dbReference>
<keyword evidence="2" id="KW-0597">Phosphoprotein</keyword>
<dbReference type="Gene3D" id="3.40.50.2300">
    <property type="match status" value="1"/>
</dbReference>
<feature type="domain" description="HTH LytTR-type" evidence="4">
    <location>
        <begin position="170"/>
        <end position="277"/>
    </location>
</feature>
<dbReference type="PANTHER" id="PTHR48111">
    <property type="entry name" value="REGULATOR OF RPOS"/>
    <property type="match status" value="1"/>
</dbReference>
<dbReference type="GO" id="GO:0005829">
    <property type="term" value="C:cytosol"/>
    <property type="evidence" value="ECO:0007669"/>
    <property type="project" value="TreeGrafter"/>
</dbReference>
<evidence type="ECO:0000259" key="3">
    <source>
        <dbReference type="PROSITE" id="PS50110"/>
    </source>
</evidence>
<gene>
    <name evidence="5" type="ORF">P8935_02330</name>
</gene>
<evidence type="ECO:0000256" key="1">
    <source>
        <dbReference type="ARBA" id="ARBA00023125"/>
    </source>
</evidence>